<sequence>MKKNKSQMLNTLIIIIGAVILIYGMSVADDTPYAKIIGLVILMFGLYRATQFWSATKDDYKKEQENENE</sequence>
<dbReference type="STRING" id="1334022.SAMN04487907_10913"/>
<dbReference type="AlphaFoldDB" id="A0A1I1M867"/>
<dbReference type="EMBL" id="FOKV01000009">
    <property type="protein sequence ID" value="SFC79418.1"/>
    <property type="molecule type" value="Genomic_DNA"/>
</dbReference>
<evidence type="ECO:0000313" key="2">
    <source>
        <dbReference type="EMBL" id="SFC79418.1"/>
    </source>
</evidence>
<feature type="transmembrane region" description="Helical" evidence="1">
    <location>
        <begin position="7"/>
        <end position="26"/>
    </location>
</feature>
<keyword evidence="1" id="KW-1133">Transmembrane helix</keyword>
<reference evidence="3" key="1">
    <citation type="submission" date="2016-10" db="EMBL/GenBank/DDBJ databases">
        <authorList>
            <person name="Varghese N."/>
            <person name="Submissions S."/>
        </authorList>
    </citation>
    <scope>NUCLEOTIDE SEQUENCE [LARGE SCALE GENOMIC DNA]</scope>
    <source>
        <strain evidence="3">DSM 24499</strain>
    </source>
</reference>
<protein>
    <submittedName>
        <fullName evidence="2">Uncharacterized protein</fullName>
    </submittedName>
</protein>
<keyword evidence="1" id="KW-0812">Transmembrane</keyword>
<name>A0A1I1M867_9FLAO</name>
<keyword evidence="1" id="KW-0472">Membrane</keyword>
<feature type="transmembrane region" description="Helical" evidence="1">
    <location>
        <begin position="32"/>
        <end position="49"/>
    </location>
</feature>
<evidence type="ECO:0000256" key="1">
    <source>
        <dbReference type="SAM" id="Phobius"/>
    </source>
</evidence>
<evidence type="ECO:0000313" key="3">
    <source>
        <dbReference type="Proteomes" id="UP000199438"/>
    </source>
</evidence>
<dbReference type="RefSeq" id="WP_092544300.1">
    <property type="nucleotide sequence ID" value="NZ_FOKV01000009.1"/>
</dbReference>
<gene>
    <name evidence="2" type="ORF">SAMN04487907_10913</name>
</gene>
<organism evidence="2 3">
    <name type="scientific">Zunongwangia mangrovi</name>
    <dbReference type="NCBI Taxonomy" id="1334022"/>
    <lineage>
        <taxon>Bacteria</taxon>
        <taxon>Pseudomonadati</taxon>
        <taxon>Bacteroidota</taxon>
        <taxon>Flavobacteriia</taxon>
        <taxon>Flavobacteriales</taxon>
        <taxon>Flavobacteriaceae</taxon>
        <taxon>Zunongwangia</taxon>
    </lineage>
</organism>
<proteinExistence type="predicted"/>
<accession>A0A1I1M867</accession>
<dbReference type="OrthoDB" id="1448061at2"/>
<keyword evidence="3" id="KW-1185">Reference proteome</keyword>
<dbReference type="Proteomes" id="UP000199438">
    <property type="component" value="Unassembled WGS sequence"/>
</dbReference>